<feature type="compositionally biased region" description="Low complexity" evidence="10">
    <location>
        <begin position="188"/>
        <end position="201"/>
    </location>
</feature>
<accession>A0AAE1E473</accession>
<keyword evidence="14" id="KW-1185">Reference proteome</keyword>
<keyword evidence="3 11" id="KW-0812">Transmembrane</keyword>
<dbReference type="GO" id="GO:0016020">
    <property type="term" value="C:membrane"/>
    <property type="evidence" value="ECO:0007669"/>
    <property type="project" value="UniProtKB-SubCell"/>
</dbReference>
<feature type="region of interest" description="Disordered" evidence="10">
    <location>
        <begin position="188"/>
        <end position="230"/>
    </location>
</feature>
<keyword evidence="6" id="KW-0862">Zinc</keyword>
<dbReference type="EMBL" id="JAWDGP010001311">
    <property type="protein sequence ID" value="KAK3792930.1"/>
    <property type="molecule type" value="Genomic_DNA"/>
</dbReference>
<keyword evidence="8 11" id="KW-0472">Membrane</keyword>
<dbReference type="Gene3D" id="3.30.40.10">
    <property type="entry name" value="Zinc/RING finger domain, C3HC4 (zinc finger)"/>
    <property type="match status" value="1"/>
</dbReference>
<evidence type="ECO:0000313" key="13">
    <source>
        <dbReference type="EMBL" id="KAK3792930.1"/>
    </source>
</evidence>
<feature type="transmembrane region" description="Helical" evidence="11">
    <location>
        <begin position="307"/>
        <end position="326"/>
    </location>
</feature>
<evidence type="ECO:0000256" key="2">
    <source>
        <dbReference type="ARBA" id="ARBA00005561"/>
    </source>
</evidence>
<dbReference type="InterPro" id="IPR058730">
    <property type="entry name" value="U-box_ZFPL1-like"/>
</dbReference>
<evidence type="ECO:0000256" key="3">
    <source>
        <dbReference type="ARBA" id="ARBA00022692"/>
    </source>
</evidence>
<reference evidence="13" key="1">
    <citation type="journal article" date="2023" name="G3 (Bethesda)">
        <title>A reference genome for the long-term kleptoplast-retaining sea slug Elysia crispata morphotype clarki.</title>
        <authorList>
            <person name="Eastman K.E."/>
            <person name="Pendleton A.L."/>
            <person name="Shaikh M.A."/>
            <person name="Suttiyut T."/>
            <person name="Ogas R."/>
            <person name="Tomko P."/>
            <person name="Gavelis G."/>
            <person name="Widhalm J.R."/>
            <person name="Wisecaver J.H."/>
        </authorList>
    </citation>
    <scope>NUCLEOTIDE SEQUENCE</scope>
    <source>
        <strain evidence="13">ECLA1</strain>
    </source>
</reference>
<feature type="domain" description="RING-type" evidence="12">
    <location>
        <begin position="53"/>
        <end position="104"/>
    </location>
</feature>
<evidence type="ECO:0000256" key="1">
    <source>
        <dbReference type="ARBA" id="ARBA00004167"/>
    </source>
</evidence>
<evidence type="ECO:0000259" key="12">
    <source>
        <dbReference type="PROSITE" id="PS50089"/>
    </source>
</evidence>
<proteinExistence type="inferred from homology"/>
<keyword evidence="7 11" id="KW-1133">Transmembrane helix</keyword>
<evidence type="ECO:0000256" key="8">
    <source>
        <dbReference type="ARBA" id="ARBA00023136"/>
    </source>
</evidence>
<dbReference type="PANTHER" id="PTHR12981">
    <property type="entry name" value="ZINC FINGER PROTEIN-LIKE 1"/>
    <property type="match status" value="1"/>
</dbReference>
<evidence type="ECO:0000256" key="4">
    <source>
        <dbReference type="ARBA" id="ARBA00022723"/>
    </source>
</evidence>
<dbReference type="Proteomes" id="UP001283361">
    <property type="component" value="Unassembled WGS sequence"/>
</dbReference>
<dbReference type="PROSITE" id="PS50089">
    <property type="entry name" value="ZF_RING_2"/>
    <property type="match status" value="1"/>
</dbReference>
<sequence length="357" mass="38915">MGLCKCPKRKVTNLFCFEHRVNVCEHCLVANHPKCIVKSYLQWLQDSDYSPLCSLCGQSLNNEDYGECVRLTCYDVFHWRCLSQYAQQMPAQTAPAGYVCPLCSTCIFPPSNLVSPVADALRSFLKQANWARAGLGLPLIEEAEAPKPSLPPTQSPMTPAYPANGEVANVSSLRQDAVLGTAPGLGASPASTFSSSSPASAQMGSRPSAQVAPYSATSSLNGGAARGGGQHSVISVDEGTSARGLFSNPRKLFDSTKEDEFFTSHTKSHDHDEDKYKRRPALQWLALWFNSRDGNKRKDPNAVKKRFAITLMLGIIGFITIIIIFAKLGRQATDDDPFFDPLANPNIKVQQNIDSVP</sequence>
<dbReference type="SUPFAM" id="SSF57850">
    <property type="entry name" value="RING/U-box"/>
    <property type="match status" value="1"/>
</dbReference>
<dbReference type="Pfam" id="PF25998">
    <property type="entry name" value="U-box_ZFPL1"/>
    <property type="match status" value="1"/>
</dbReference>
<dbReference type="Pfam" id="PF25993">
    <property type="entry name" value="zf-B_box_ZFPL1"/>
    <property type="match status" value="1"/>
</dbReference>
<keyword evidence="5 9" id="KW-0863">Zinc-finger</keyword>
<evidence type="ECO:0000256" key="10">
    <source>
        <dbReference type="SAM" id="MobiDB-lite"/>
    </source>
</evidence>
<dbReference type="InterPro" id="IPR001841">
    <property type="entry name" value="Znf_RING"/>
</dbReference>
<dbReference type="InterPro" id="IPR039043">
    <property type="entry name" value="ZFPL1"/>
</dbReference>
<comment type="caution">
    <text evidence="13">The sequence shown here is derived from an EMBL/GenBank/DDBJ whole genome shotgun (WGS) entry which is preliminary data.</text>
</comment>
<evidence type="ECO:0000313" key="14">
    <source>
        <dbReference type="Proteomes" id="UP001283361"/>
    </source>
</evidence>
<dbReference type="InterPro" id="IPR058731">
    <property type="entry name" value="Znf-B_box_ZFPL1-like"/>
</dbReference>
<dbReference type="CDD" id="cd16487">
    <property type="entry name" value="mRING-H2-C3DHC3_ZFPL1"/>
    <property type="match status" value="1"/>
</dbReference>
<evidence type="ECO:0000256" key="11">
    <source>
        <dbReference type="SAM" id="Phobius"/>
    </source>
</evidence>
<dbReference type="InterPro" id="IPR013083">
    <property type="entry name" value="Znf_RING/FYVE/PHD"/>
</dbReference>
<comment type="subcellular location">
    <subcellularLocation>
        <location evidence="1">Membrane</location>
        <topology evidence="1">Single-pass membrane protein</topology>
    </subcellularLocation>
</comment>
<dbReference type="AlphaFoldDB" id="A0AAE1E473"/>
<protein>
    <recommendedName>
        <fullName evidence="12">RING-type domain-containing protein</fullName>
    </recommendedName>
</protein>
<organism evidence="13 14">
    <name type="scientific">Elysia crispata</name>
    <name type="common">lettuce slug</name>
    <dbReference type="NCBI Taxonomy" id="231223"/>
    <lineage>
        <taxon>Eukaryota</taxon>
        <taxon>Metazoa</taxon>
        <taxon>Spiralia</taxon>
        <taxon>Lophotrochozoa</taxon>
        <taxon>Mollusca</taxon>
        <taxon>Gastropoda</taxon>
        <taxon>Heterobranchia</taxon>
        <taxon>Euthyneura</taxon>
        <taxon>Panpulmonata</taxon>
        <taxon>Sacoglossa</taxon>
        <taxon>Placobranchoidea</taxon>
        <taxon>Plakobranchidae</taxon>
        <taxon>Elysia</taxon>
    </lineage>
</organism>
<dbReference type="GO" id="GO:0005794">
    <property type="term" value="C:Golgi apparatus"/>
    <property type="evidence" value="ECO:0007669"/>
    <property type="project" value="TreeGrafter"/>
</dbReference>
<dbReference type="PANTHER" id="PTHR12981:SF0">
    <property type="entry name" value="ZINC FINGER PROTEIN-LIKE 1"/>
    <property type="match status" value="1"/>
</dbReference>
<evidence type="ECO:0000256" key="9">
    <source>
        <dbReference type="PROSITE-ProRule" id="PRU00175"/>
    </source>
</evidence>
<comment type="similarity">
    <text evidence="2">Belongs to the ZFPL1 family.</text>
</comment>
<gene>
    <name evidence="13" type="ORF">RRG08_033780</name>
</gene>
<evidence type="ECO:0000256" key="5">
    <source>
        <dbReference type="ARBA" id="ARBA00022771"/>
    </source>
</evidence>
<name>A0AAE1E473_9GAST</name>
<evidence type="ECO:0000256" key="6">
    <source>
        <dbReference type="ARBA" id="ARBA00022833"/>
    </source>
</evidence>
<dbReference type="GO" id="GO:0008270">
    <property type="term" value="F:zinc ion binding"/>
    <property type="evidence" value="ECO:0007669"/>
    <property type="project" value="UniProtKB-KW"/>
</dbReference>
<keyword evidence="4" id="KW-0479">Metal-binding</keyword>
<evidence type="ECO:0000256" key="7">
    <source>
        <dbReference type="ARBA" id="ARBA00022989"/>
    </source>
</evidence>